<protein>
    <recommendedName>
        <fullName evidence="4">LemA protein</fullName>
    </recommendedName>
</protein>
<feature type="transmembrane region" description="Helical" evidence="1">
    <location>
        <begin position="6"/>
        <end position="25"/>
    </location>
</feature>
<dbReference type="OrthoDB" id="840017at2"/>
<dbReference type="Proteomes" id="UP000192333">
    <property type="component" value="Chromosome I"/>
</dbReference>
<evidence type="ECO:0000256" key="1">
    <source>
        <dbReference type="SAM" id="Phobius"/>
    </source>
</evidence>
<accession>A0A1W2H5Q9</accession>
<keyword evidence="1" id="KW-1133">Transmembrane helix</keyword>
<name>A0A1W2H5Q9_9BACT</name>
<dbReference type="RefSeq" id="WP_084121012.1">
    <property type="nucleotide sequence ID" value="NZ_LT838813.1"/>
</dbReference>
<dbReference type="EMBL" id="LT838813">
    <property type="protein sequence ID" value="SMD44199.1"/>
    <property type="molecule type" value="Genomic_DNA"/>
</dbReference>
<proteinExistence type="predicted"/>
<sequence>MGYIPLILILAAVVVLFIMVVHTSIQSKKKSMLQFQDFLLNGLEKFGNKTKTAPELNKETLKIIETEYKKTKAAIASESLKEFESLTKTPYQSLKLTIAQYNKLIRQKPYSFVASLMGHKPI</sequence>
<gene>
    <name evidence="2" type="ORF">SAMN00777080_2817</name>
</gene>
<dbReference type="AlphaFoldDB" id="A0A1W2H5Q9"/>
<keyword evidence="1" id="KW-0472">Membrane</keyword>
<keyword evidence="1" id="KW-0812">Transmembrane</keyword>
<evidence type="ECO:0000313" key="3">
    <source>
        <dbReference type="Proteomes" id="UP000192333"/>
    </source>
</evidence>
<evidence type="ECO:0000313" key="2">
    <source>
        <dbReference type="EMBL" id="SMD44199.1"/>
    </source>
</evidence>
<keyword evidence="3" id="KW-1185">Reference proteome</keyword>
<reference evidence="3" key="1">
    <citation type="submission" date="2017-04" db="EMBL/GenBank/DDBJ databases">
        <authorList>
            <person name="Varghese N."/>
            <person name="Submissions S."/>
        </authorList>
    </citation>
    <scope>NUCLEOTIDE SEQUENCE [LARGE SCALE GENOMIC DNA]</scope>
    <source>
        <strain evidence="3">DSM 16537</strain>
    </source>
</reference>
<dbReference type="STRING" id="758820.SAMN00777080_2817"/>
<evidence type="ECO:0008006" key="4">
    <source>
        <dbReference type="Google" id="ProtNLM"/>
    </source>
</evidence>
<organism evidence="2 3">
    <name type="scientific">Aquiflexum balticum DSM 16537</name>
    <dbReference type="NCBI Taxonomy" id="758820"/>
    <lineage>
        <taxon>Bacteria</taxon>
        <taxon>Pseudomonadati</taxon>
        <taxon>Bacteroidota</taxon>
        <taxon>Cytophagia</taxon>
        <taxon>Cytophagales</taxon>
        <taxon>Cyclobacteriaceae</taxon>
        <taxon>Aquiflexum</taxon>
    </lineage>
</organism>